<gene>
    <name evidence="1" type="ORF">GCM10016234_05540</name>
</gene>
<dbReference type="Proteomes" id="UP000630142">
    <property type="component" value="Unassembled WGS sequence"/>
</dbReference>
<evidence type="ECO:0000313" key="2">
    <source>
        <dbReference type="Proteomes" id="UP000630142"/>
    </source>
</evidence>
<evidence type="ECO:0008006" key="3">
    <source>
        <dbReference type="Google" id="ProtNLM"/>
    </source>
</evidence>
<organism evidence="1 2">
    <name type="scientific">Tianweitania populi</name>
    <dbReference type="NCBI Taxonomy" id="1607949"/>
    <lineage>
        <taxon>Bacteria</taxon>
        <taxon>Pseudomonadati</taxon>
        <taxon>Pseudomonadota</taxon>
        <taxon>Alphaproteobacteria</taxon>
        <taxon>Hyphomicrobiales</taxon>
        <taxon>Phyllobacteriaceae</taxon>
        <taxon>Tianweitania</taxon>
    </lineage>
</organism>
<sequence>MTIRLPLASTLSFTALALILPITGAQAFELEQFGTRLKALSAEQGTILEWSDLTGDESEVVAKGVKGTVPGATQPVQLGDVTFSDISEESDHYLVGSIALSDYSVMQEGATVTAKGIEVKGAQLPFDAAAAAGMTPYENAKADSATVELGGKRVLTIEDLSSSATETTAGSGAYDITIAANRFSSDLFELATPDVKPTLSDLGYETVTGKIQMEASWNTKDGKLLIKKNDFIVDDAGTLSITFDLGGYTPALIKTMRETTEKMAAAPEADQSAQGMAMLGLMQQVIFNQATIRFEDDSLTEKVIGAIAKKQNTTPEALVNQAKAIVPFGLAQLNMPEFAQSVTAAVNSFLDDPKSLQITAKPAQPLPFAQLAATGMMARGPDAPKAIINQLGVSVTAND</sequence>
<protein>
    <recommendedName>
        <fullName evidence="3">DUF945 domain-containing protein</fullName>
    </recommendedName>
</protein>
<name>A0A8J3GIE8_9HYPH</name>
<proteinExistence type="predicted"/>
<evidence type="ECO:0000313" key="1">
    <source>
        <dbReference type="EMBL" id="GHD07281.1"/>
    </source>
</evidence>
<dbReference type="RefSeq" id="WP_189501487.1">
    <property type="nucleotide sequence ID" value="NZ_BMZQ01000001.1"/>
</dbReference>
<accession>A0A8J3GIE8</accession>
<comment type="caution">
    <text evidence="1">The sequence shown here is derived from an EMBL/GenBank/DDBJ whole genome shotgun (WGS) entry which is preliminary data.</text>
</comment>
<dbReference type="AlphaFoldDB" id="A0A8J3GIE8"/>
<reference evidence="1" key="1">
    <citation type="journal article" date="2014" name="Int. J. Syst. Evol. Microbiol.">
        <title>Complete genome sequence of Corynebacterium casei LMG S-19264T (=DSM 44701T), isolated from a smear-ripened cheese.</title>
        <authorList>
            <consortium name="US DOE Joint Genome Institute (JGI-PGF)"/>
            <person name="Walter F."/>
            <person name="Albersmeier A."/>
            <person name="Kalinowski J."/>
            <person name="Ruckert C."/>
        </authorList>
    </citation>
    <scope>NUCLEOTIDE SEQUENCE</scope>
    <source>
        <strain evidence="1">KCTC 42249</strain>
    </source>
</reference>
<reference evidence="1" key="2">
    <citation type="submission" date="2020-09" db="EMBL/GenBank/DDBJ databases">
        <authorList>
            <person name="Sun Q."/>
            <person name="Kim S."/>
        </authorList>
    </citation>
    <scope>NUCLEOTIDE SEQUENCE</scope>
    <source>
        <strain evidence="1">KCTC 42249</strain>
    </source>
</reference>
<dbReference type="EMBL" id="BMZQ01000001">
    <property type="protein sequence ID" value="GHD07281.1"/>
    <property type="molecule type" value="Genomic_DNA"/>
</dbReference>
<keyword evidence="2" id="KW-1185">Reference proteome</keyword>